<dbReference type="Proteomes" id="UP001152607">
    <property type="component" value="Unassembled WGS sequence"/>
</dbReference>
<keyword evidence="2" id="KW-1185">Reference proteome</keyword>
<dbReference type="EMBL" id="CAOQHR010000012">
    <property type="protein sequence ID" value="CAI6341590.1"/>
    <property type="molecule type" value="Genomic_DNA"/>
</dbReference>
<dbReference type="AlphaFoldDB" id="A0A9W4UT59"/>
<reference evidence="1" key="1">
    <citation type="submission" date="2023-01" db="EMBL/GenBank/DDBJ databases">
        <authorList>
            <person name="Van Ghelder C."/>
            <person name="Rancurel C."/>
        </authorList>
    </citation>
    <scope>NUCLEOTIDE SEQUENCE</scope>
    <source>
        <strain evidence="1">CNCM I-4278</strain>
    </source>
</reference>
<protein>
    <submittedName>
        <fullName evidence="1">Uncharacterized protein</fullName>
    </submittedName>
</protein>
<name>A0A9W4UT59_9PLEO</name>
<sequence>MPMPCAVRTHQDKPALWEMVCFDQQRIHAHDSAKQLSHQADCQARGDPYRTALELWSRLSMSESTLHLSTNGRCFTPFCFDSQTQSPVSPKFALHVALLSPLRTHMSTCCALTPFLLDVSLALASSFLSARG</sequence>
<proteinExistence type="predicted"/>
<gene>
    <name evidence="1" type="ORF">PDIGIT_LOCUS14789</name>
</gene>
<comment type="caution">
    <text evidence="1">The sequence shown here is derived from an EMBL/GenBank/DDBJ whole genome shotgun (WGS) entry which is preliminary data.</text>
</comment>
<organism evidence="1 2">
    <name type="scientific">Periconia digitata</name>
    <dbReference type="NCBI Taxonomy" id="1303443"/>
    <lineage>
        <taxon>Eukaryota</taxon>
        <taxon>Fungi</taxon>
        <taxon>Dikarya</taxon>
        <taxon>Ascomycota</taxon>
        <taxon>Pezizomycotina</taxon>
        <taxon>Dothideomycetes</taxon>
        <taxon>Pleosporomycetidae</taxon>
        <taxon>Pleosporales</taxon>
        <taxon>Massarineae</taxon>
        <taxon>Periconiaceae</taxon>
        <taxon>Periconia</taxon>
    </lineage>
</organism>
<evidence type="ECO:0000313" key="1">
    <source>
        <dbReference type="EMBL" id="CAI6341590.1"/>
    </source>
</evidence>
<accession>A0A9W4UT59</accession>
<evidence type="ECO:0000313" key="2">
    <source>
        <dbReference type="Proteomes" id="UP001152607"/>
    </source>
</evidence>